<comment type="caution">
    <text evidence="1">The sequence shown here is derived from an EMBL/GenBank/DDBJ whole genome shotgun (WGS) entry which is preliminary data.</text>
</comment>
<dbReference type="InterPro" id="IPR008969">
    <property type="entry name" value="CarboxyPept-like_regulatory"/>
</dbReference>
<dbReference type="RefSeq" id="WP_255038110.1">
    <property type="nucleotide sequence ID" value="NZ_RJUF01000173.1"/>
</dbReference>
<evidence type="ECO:0000313" key="1">
    <source>
        <dbReference type="EMBL" id="MCP9764418.1"/>
    </source>
</evidence>
<sequence length="420" mass="48442">MPARVSNWVFFKKLKQGFFTKILSVFLLILVNQGLFAQGGYYVAKGKIVEKETFLPLNQAYICIPSTGYGTAPNLDGEFIFQFPNLSLDSTVIVSLIGYKSITFRASELKNEDNVIFLEKIPLFDANYGLSDVRIMLGAAIDSIHANYNNLPYYQNGFYLEQVNLPTVGAIKVNEAVLRVERFPNLKPKVEKVKLLRGRRLDWRGQTQKIEGWGFQNGSDLVCRSFETTVPDFLQKKQMDAYDFRLDSLMTTFEGLPLFIIHFWPLKTKTKGAKEGIIYLEPETKAIVRIEYKLTENGLKDLIDTKTGAVKIDGKATSAFYQYRKFRNKWCLQESRVDFDVNFEDRLDKKYKIDTHIMMRYVAFENLELIKSGIFPNEILQSTNNFSNSRTLNADFWNPYNHIISSREAQTLSNNLIKMR</sequence>
<dbReference type="SUPFAM" id="SSF49464">
    <property type="entry name" value="Carboxypeptidase regulatory domain-like"/>
    <property type="match status" value="1"/>
</dbReference>
<organism evidence="1 2">
    <name type="scientific">Lacihabitans soyangensis</name>
    <dbReference type="NCBI Taxonomy" id="869394"/>
    <lineage>
        <taxon>Bacteria</taxon>
        <taxon>Pseudomonadati</taxon>
        <taxon>Bacteroidota</taxon>
        <taxon>Cytophagia</taxon>
        <taxon>Cytophagales</taxon>
        <taxon>Leadbetterellaceae</taxon>
        <taxon>Lacihabitans</taxon>
    </lineage>
</organism>
<name>A0AAE3H445_9BACT</name>
<accession>A0AAE3H445</accession>
<evidence type="ECO:0008006" key="3">
    <source>
        <dbReference type="Google" id="ProtNLM"/>
    </source>
</evidence>
<dbReference type="Proteomes" id="UP001204144">
    <property type="component" value="Unassembled WGS sequence"/>
</dbReference>
<protein>
    <recommendedName>
        <fullName evidence="3">Carboxypeptidase-like regulatory domain-containing protein</fullName>
    </recommendedName>
</protein>
<reference evidence="1 2" key="1">
    <citation type="submission" date="2018-11" db="EMBL/GenBank/DDBJ databases">
        <title>Novel bacteria species description.</title>
        <authorList>
            <person name="Han J.-H."/>
        </authorList>
    </citation>
    <scope>NUCLEOTIDE SEQUENCE [LARGE SCALE GENOMIC DNA]</scope>
    <source>
        <strain evidence="1 2">KCTC23259</strain>
    </source>
</reference>
<dbReference type="AlphaFoldDB" id="A0AAE3H445"/>
<dbReference type="EMBL" id="RJUF01000173">
    <property type="protein sequence ID" value="MCP9764418.1"/>
    <property type="molecule type" value="Genomic_DNA"/>
</dbReference>
<evidence type="ECO:0000313" key="2">
    <source>
        <dbReference type="Proteomes" id="UP001204144"/>
    </source>
</evidence>
<gene>
    <name evidence="1" type="ORF">EGI31_15850</name>
</gene>
<proteinExistence type="predicted"/>
<keyword evidence="2" id="KW-1185">Reference proteome</keyword>